<dbReference type="Pfam" id="PF13135">
    <property type="entry name" value="DUF3947"/>
    <property type="match status" value="1"/>
</dbReference>
<evidence type="ECO:0000313" key="1">
    <source>
        <dbReference type="EMBL" id="QQA18904.1"/>
    </source>
</evidence>
<dbReference type="EMBL" id="CP065877">
    <property type="protein sequence ID" value="QQA18904.1"/>
    <property type="molecule type" value="Genomic_DNA"/>
</dbReference>
<protein>
    <submittedName>
        <fullName evidence="1">DUF3947 family protein</fullName>
    </submittedName>
</protein>
<keyword evidence="2" id="KW-1185">Reference proteome</keyword>
<organism evidence="1 2">
    <name type="scientific">Bacillus mycoides</name>
    <dbReference type="NCBI Taxonomy" id="1405"/>
    <lineage>
        <taxon>Bacteria</taxon>
        <taxon>Bacillati</taxon>
        <taxon>Bacillota</taxon>
        <taxon>Bacilli</taxon>
        <taxon>Bacillales</taxon>
        <taxon>Bacillaceae</taxon>
        <taxon>Bacillus</taxon>
        <taxon>Bacillus cereus group</taxon>
    </lineage>
</organism>
<dbReference type="Proteomes" id="UP000596196">
    <property type="component" value="Chromosome"/>
</dbReference>
<name>A0A7T3VM46_BACMY</name>
<accession>A0A7T3VM46</accession>
<dbReference type="InterPro" id="IPR025039">
    <property type="entry name" value="DUF3947"/>
</dbReference>
<sequence>MSHSYCSFGSQEFHFLALYFCTGRQVGAAITVAGGQMTIQAVHQAIQMQQQAQVAQMMQSQYMSYAQLPVQSIHYDVYPAGLSRINGQ</sequence>
<evidence type="ECO:0000313" key="2">
    <source>
        <dbReference type="Proteomes" id="UP000596196"/>
    </source>
</evidence>
<reference evidence="1 2" key="1">
    <citation type="submission" date="2020-12" db="EMBL/GenBank/DDBJ databases">
        <title>FDA dAtabase for Regulatory Grade micrObial Sequences (FDA-ARGOS): Supporting development and validation of Infectious Disease Dx tests.</title>
        <authorList>
            <person name="Nelson B."/>
            <person name="Plummer A."/>
            <person name="Tallon L."/>
            <person name="Sadzewicz L."/>
            <person name="Zhao X."/>
            <person name="Boylan J."/>
            <person name="Ott S."/>
            <person name="Bowen H."/>
            <person name="Vavikolanu K."/>
            <person name="Mehta A."/>
            <person name="Aluvathingal J."/>
            <person name="Nadendla S."/>
            <person name="Myers T."/>
            <person name="Yan Y."/>
            <person name="Sichtig H."/>
        </authorList>
    </citation>
    <scope>NUCLEOTIDE SEQUENCE [LARGE SCALE GENOMIC DNA]</scope>
    <source>
        <strain evidence="1 2">FDAARGOS_924</strain>
    </source>
</reference>
<dbReference type="RefSeq" id="WP_048516780.1">
    <property type="nucleotide sequence ID" value="NZ_CM125442.1"/>
</dbReference>
<proteinExistence type="predicted"/>
<gene>
    <name evidence="1" type="ORF">I6G81_25410</name>
</gene>